<evidence type="ECO:0000313" key="8">
    <source>
        <dbReference type="Proteomes" id="UP000800092"/>
    </source>
</evidence>
<evidence type="ECO:0000256" key="4">
    <source>
        <dbReference type="ARBA" id="ARBA00022857"/>
    </source>
</evidence>
<gene>
    <name evidence="7" type="ORF">EV356DRAFT_458063</name>
</gene>
<dbReference type="InterPro" id="IPR020946">
    <property type="entry name" value="Flavin_mOase-like"/>
</dbReference>
<dbReference type="InterPro" id="IPR050346">
    <property type="entry name" value="FMO-like"/>
</dbReference>
<evidence type="ECO:0000256" key="5">
    <source>
        <dbReference type="ARBA" id="ARBA00023002"/>
    </source>
</evidence>
<keyword evidence="8" id="KW-1185">Reference proteome</keyword>
<keyword evidence="2" id="KW-0285">Flavoprotein</keyword>
<dbReference type="AlphaFoldDB" id="A0A6A6GRJ4"/>
<name>A0A6A6GRJ4_VIRVR</name>
<dbReference type="PRINTS" id="PR00370">
    <property type="entry name" value="FMOXYGENASE"/>
</dbReference>
<dbReference type="SUPFAM" id="SSF51905">
    <property type="entry name" value="FAD/NAD(P)-binding domain"/>
    <property type="match status" value="2"/>
</dbReference>
<evidence type="ECO:0000256" key="3">
    <source>
        <dbReference type="ARBA" id="ARBA00022827"/>
    </source>
</evidence>
<protein>
    <submittedName>
        <fullName evidence="7">FAD/NAD(P)-binding domain-containing protein</fullName>
    </submittedName>
</protein>
<reference evidence="7" key="1">
    <citation type="journal article" date="2020" name="Stud. Mycol.">
        <title>101 Dothideomycetes genomes: a test case for predicting lifestyles and emergence of pathogens.</title>
        <authorList>
            <person name="Haridas S."/>
            <person name="Albert R."/>
            <person name="Binder M."/>
            <person name="Bloem J."/>
            <person name="Labutti K."/>
            <person name="Salamov A."/>
            <person name="Andreopoulos B."/>
            <person name="Baker S."/>
            <person name="Barry K."/>
            <person name="Bills G."/>
            <person name="Bluhm B."/>
            <person name="Cannon C."/>
            <person name="Castanera R."/>
            <person name="Culley D."/>
            <person name="Daum C."/>
            <person name="Ezra D."/>
            <person name="Gonzalez J."/>
            <person name="Henrissat B."/>
            <person name="Kuo A."/>
            <person name="Liang C."/>
            <person name="Lipzen A."/>
            <person name="Lutzoni F."/>
            <person name="Magnuson J."/>
            <person name="Mondo S."/>
            <person name="Nolan M."/>
            <person name="Ohm R."/>
            <person name="Pangilinan J."/>
            <person name="Park H.-J."/>
            <person name="Ramirez L."/>
            <person name="Alfaro M."/>
            <person name="Sun H."/>
            <person name="Tritt A."/>
            <person name="Yoshinaga Y."/>
            <person name="Zwiers L.-H."/>
            <person name="Turgeon B."/>
            <person name="Goodwin S."/>
            <person name="Spatafora J."/>
            <person name="Crous P."/>
            <person name="Grigoriev I."/>
        </authorList>
    </citation>
    <scope>NUCLEOTIDE SEQUENCE</scope>
    <source>
        <strain evidence="7">Tuck. ex Michener</strain>
    </source>
</reference>
<keyword evidence="6" id="KW-0472">Membrane</keyword>
<dbReference type="PIRSF" id="PIRSF000332">
    <property type="entry name" value="FMO"/>
    <property type="match status" value="1"/>
</dbReference>
<proteinExistence type="inferred from homology"/>
<keyword evidence="5" id="KW-0560">Oxidoreductase</keyword>
<evidence type="ECO:0000256" key="6">
    <source>
        <dbReference type="SAM" id="Phobius"/>
    </source>
</evidence>
<feature type="transmembrane region" description="Helical" evidence="6">
    <location>
        <begin position="571"/>
        <end position="591"/>
    </location>
</feature>
<sequence>MKVAVIGGGPSGIVTIKYLLGAHHSLGIEPIEARCFEKEADIGGTFLARTYEDAEMVSSKQLTTFSDFRPRKDDADFLSVERYIEYLREYCTRFELWQAIHLRTTVLSVSRSTNGGHIVRYQLDHEPVATEWECDAIAVCSGLHVTPNIPHIPGVEKVPVVMHSSQFKKREQFDINKTVLVIGSGETGADVTYLAVTSPTRRVVMSHRDGFHLAPTRNNNPALFPILGGKPRDQLTIPIDCGRASLFDTSFVHPMLRKHDAALWAFYDTYVKCVLWCTGGTGAGIDQWVGEVSPERNHASKIFFNKASKIAPYISAPYRGRRQNLIQKIRSSVIQVPILNTNGRHIDLAPMPQYFDDNGVVCFQDNGRIEYHNMKDEKLKPDMVIFCTGYEQVFPFLTDLAKDKAQISRPAYPSPSEADVRNIWKHDDPTVGFIGFLRPSLGAIPALSEMQAQLWILNLAAPQLIPRPLKASEETHYKLRSPKYARIHYGIDHESYVYQLALDMDSALGFQEIISLGWRKSPKIPLVWALSANMNTKFRVVGPWKWDGAVGVLRSEMWELIRRRRLFYDHFLLSFLPMLVFGPLNLILWIWSQSKSVSGYIVNVFYRI</sequence>
<dbReference type="Pfam" id="PF00743">
    <property type="entry name" value="FMO-like"/>
    <property type="match status" value="2"/>
</dbReference>
<dbReference type="GO" id="GO:0050660">
    <property type="term" value="F:flavin adenine dinucleotide binding"/>
    <property type="evidence" value="ECO:0007669"/>
    <property type="project" value="InterPro"/>
</dbReference>
<dbReference type="PANTHER" id="PTHR23023">
    <property type="entry name" value="DIMETHYLANILINE MONOOXYGENASE"/>
    <property type="match status" value="1"/>
</dbReference>
<organism evidence="7 8">
    <name type="scientific">Viridothelium virens</name>
    <name type="common">Speckled blister lichen</name>
    <name type="synonym">Trypethelium virens</name>
    <dbReference type="NCBI Taxonomy" id="1048519"/>
    <lineage>
        <taxon>Eukaryota</taxon>
        <taxon>Fungi</taxon>
        <taxon>Dikarya</taxon>
        <taxon>Ascomycota</taxon>
        <taxon>Pezizomycotina</taxon>
        <taxon>Dothideomycetes</taxon>
        <taxon>Dothideomycetes incertae sedis</taxon>
        <taxon>Trypetheliales</taxon>
        <taxon>Trypetheliaceae</taxon>
        <taxon>Viridothelium</taxon>
    </lineage>
</organism>
<accession>A0A6A6GRJ4</accession>
<evidence type="ECO:0000313" key="7">
    <source>
        <dbReference type="EMBL" id="KAF2228386.1"/>
    </source>
</evidence>
<keyword evidence="6" id="KW-0812">Transmembrane</keyword>
<keyword evidence="4" id="KW-0521">NADP</keyword>
<dbReference type="OrthoDB" id="66881at2759"/>
<dbReference type="InterPro" id="IPR036188">
    <property type="entry name" value="FAD/NAD-bd_sf"/>
</dbReference>
<dbReference type="EMBL" id="ML992036">
    <property type="protein sequence ID" value="KAF2228386.1"/>
    <property type="molecule type" value="Genomic_DNA"/>
</dbReference>
<dbReference type="InterPro" id="IPR000960">
    <property type="entry name" value="Flavin_mOase"/>
</dbReference>
<evidence type="ECO:0000256" key="2">
    <source>
        <dbReference type="ARBA" id="ARBA00022630"/>
    </source>
</evidence>
<evidence type="ECO:0000256" key="1">
    <source>
        <dbReference type="ARBA" id="ARBA00009183"/>
    </source>
</evidence>
<keyword evidence="3" id="KW-0274">FAD</keyword>
<dbReference type="Proteomes" id="UP000800092">
    <property type="component" value="Unassembled WGS sequence"/>
</dbReference>
<dbReference type="GO" id="GO:0004499">
    <property type="term" value="F:N,N-dimethylaniline monooxygenase activity"/>
    <property type="evidence" value="ECO:0007669"/>
    <property type="project" value="InterPro"/>
</dbReference>
<keyword evidence="6" id="KW-1133">Transmembrane helix</keyword>
<dbReference type="GO" id="GO:0050661">
    <property type="term" value="F:NADP binding"/>
    <property type="evidence" value="ECO:0007669"/>
    <property type="project" value="InterPro"/>
</dbReference>
<dbReference type="Gene3D" id="3.50.50.60">
    <property type="entry name" value="FAD/NAD(P)-binding domain"/>
    <property type="match status" value="1"/>
</dbReference>
<comment type="similarity">
    <text evidence="1">Belongs to the FMO family.</text>
</comment>